<dbReference type="InterPro" id="IPR044201">
    <property type="entry name" value="DVR-like"/>
</dbReference>
<dbReference type="RefSeq" id="WP_035516132.1">
    <property type="nucleotide sequence ID" value="NZ_KN234761.1"/>
</dbReference>
<sequence>MAGASPGRAVFVAGASGYSGRALVRELCARGHRVVCLVRPRSGVGGRDSPEDLARALPDAEFRVGDVSDPHSLREDGFAGESFDAVFSCLATRGGGVRDAWTVEFEANRVLLDAALTAGVPHFVLLSAICVQRPKLAFQRAKLTFEALLAASGLRYSIVRPTAFFKSLAGQLPRVLAGKPYLLFGNGELTACKPISERDLACYLVDCLDDPMRHDAILPVGGPGPALTPRAMGELLFRLSGRPPRYRSVPPGLFTAVGGVLGALGRVVPSLVDKAEFARIGHYYATESMLLWDETRGAYDAAATPSFGEDTLEAFYEQALAKGLAGQELGDHALF</sequence>
<gene>
    <name evidence="10" type="ORF">HRUBRA_02522</name>
</gene>
<keyword evidence="5" id="KW-0149">Chlorophyll biosynthesis</keyword>
<feature type="domain" description="NAD(P)-binding" evidence="9">
    <location>
        <begin position="14"/>
        <end position="211"/>
    </location>
</feature>
<dbReference type="PATRIC" id="fig|1265313.6.peg.2486"/>
<reference evidence="10 11" key="1">
    <citation type="journal article" date="2014" name="Genome Announc.">
        <title>Genome Sequence of Gammaproteobacterial Pseudohaliea rubra Type Strain DSM 19751, Isolated from Coastal Seawater of the Mediterranean Sea.</title>
        <authorList>
            <person name="Spring S."/>
            <person name="Fiebig A."/>
            <person name="Riedel T."/>
            <person name="Goker M."/>
            <person name="Klenk H.P."/>
        </authorList>
    </citation>
    <scope>NUCLEOTIDE SEQUENCE [LARGE SCALE GENOMIC DNA]</scope>
    <source>
        <strain evidence="10 11">DSM 19751</strain>
    </source>
</reference>
<evidence type="ECO:0000256" key="6">
    <source>
        <dbReference type="ARBA" id="ARBA00024059"/>
    </source>
</evidence>
<dbReference type="Gene3D" id="3.40.50.720">
    <property type="entry name" value="NAD(P)-binding Rossmann-like Domain"/>
    <property type="match status" value="1"/>
</dbReference>
<evidence type="ECO:0000256" key="8">
    <source>
        <dbReference type="ARBA" id="ARBA00049498"/>
    </source>
</evidence>
<evidence type="ECO:0000256" key="5">
    <source>
        <dbReference type="ARBA" id="ARBA00023171"/>
    </source>
</evidence>
<evidence type="ECO:0000256" key="1">
    <source>
        <dbReference type="ARBA" id="ARBA00005173"/>
    </source>
</evidence>
<evidence type="ECO:0000259" key="9">
    <source>
        <dbReference type="Pfam" id="PF13460"/>
    </source>
</evidence>
<dbReference type="CDD" id="cd05243">
    <property type="entry name" value="SDR_a5"/>
    <property type="match status" value="1"/>
</dbReference>
<evidence type="ECO:0000256" key="7">
    <source>
        <dbReference type="ARBA" id="ARBA00024089"/>
    </source>
</evidence>
<dbReference type="UniPathway" id="UPA00668"/>
<dbReference type="STRING" id="1265313.HRUBRA_02522"/>
<evidence type="ECO:0000313" key="10">
    <source>
        <dbReference type="EMBL" id="KGE02878.1"/>
    </source>
</evidence>
<dbReference type="Pfam" id="PF13460">
    <property type="entry name" value="NAD_binding_10"/>
    <property type="match status" value="1"/>
</dbReference>
<keyword evidence="11" id="KW-1185">Reference proteome</keyword>
<protein>
    <recommendedName>
        <fullName evidence="7">Divinyl chlorophyllide a 8-vinyl-reductase, chloroplastic</fullName>
        <ecNumber evidence="6">1.3.1.75</ecNumber>
    </recommendedName>
</protein>
<dbReference type="AlphaFoldDB" id="A0A095VP24"/>
<dbReference type="Proteomes" id="UP000029640">
    <property type="component" value="Unassembled WGS sequence"/>
</dbReference>
<dbReference type="EC" id="1.3.1.75" evidence="6"/>
<dbReference type="EMBL" id="AUVB01000080">
    <property type="protein sequence ID" value="KGE02878.1"/>
    <property type="molecule type" value="Genomic_DNA"/>
</dbReference>
<comment type="caution">
    <text evidence="10">The sequence shown here is derived from an EMBL/GenBank/DDBJ whole genome shotgun (WGS) entry which is preliminary data.</text>
</comment>
<name>A0A095VP24_9GAMM</name>
<comment type="pathway">
    <text evidence="1">Porphyrin-containing compound metabolism; chlorophyll biosynthesis.</text>
</comment>
<accession>A0A095VP24</accession>
<evidence type="ECO:0000256" key="3">
    <source>
        <dbReference type="ARBA" id="ARBA00022946"/>
    </source>
</evidence>
<keyword evidence="2" id="KW-0521">NADP</keyword>
<dbReference type="SUPFAM" id="SSF51735">
    <property type="entry name" value="NAD(P)-binding Rossmann-fold domains"/>
    <property type="match status" value="1"/>
</dbReference>
<dbReference type="PANTHER" id="PTHR47378">
    <property type="entry name" value="DIVINYL CHLOROPHYLLIDE A 8-VINYL-REDUCTASE, CHLOROPLASTIC"/>
    <property type="match status" value="1"/>
</dbReference>
<dbReference type="GO" id="GO:0015995">
    <property type="term" value="P:chlorophyll biosynthetic process"/>
    <property type="evidence" value="ECO:0007669"/>
    <property type="project" value="UniProtKB-UniPathway"/>
</dbReference>
<dbReference type="eggNOG" id="COG0702">
    <property type="taxonomic scope" value="Bacteria"/>
</dbReference>
<dbReference type="GO" id="GO:0033728">
    <property type="term" value="F:3,8-divinyl protochlorophyllide a 8-vinyl-reductase (NADPH) activity"/>
    <property type="evidence" value="ECO:0007669"/>
    <property type="project" value="UniProtKB-EC"/>
</dbReference>
<dbReference type="PANTHER" id="PTHR47378:SF1">
    <property type="entry name" value="DIVINYL CHLOROPHYLLIDE A 8-VINYL-REDUCTASE, CHLOROPLASTIC"/>
    <property type="match status" value="1"/>
</dbReference>
<keyword evidence="4 10" id="KW-0560">Oxidoreductase</keyword>
<dbReference type="InterPro" id="IPR016040">
    <property type="entry name" value="NAD(P)-bd_dom"/>
</dbReference>
<keyword evidence="3" id="KW-0809">Transit peptide</keyword>
<proteinExistence type="predicted"/>
<dbReference type="HOGENOM" id="CLU_043999_0_0_6"/>
<organism evidence="10 11">
    <name type="scientific">Pseudohaliea rubra DSM 19751</name>
    <dbReference type="NCBI Taxonomy" id="1265313"/>
    <lineage>
        <taxon>Bacteria</taxon>
        <taxon>Pseudomonadati</taxon>
        <taxon>Pseudomonadota</taxon>
        <taxon>Gammaproteobacteria</taxon>
        <taxon>Cellvibrionales</taxon>
        <taxon>Halieaceae</taxon>
        <taxon>Pseudohaliea</taxon>
    </lineage>
</organism>
<comment type="catalytic activity">
    <reaction evidence="8">
        <text>protochlorophyllide a + NADP(+) = 3,8-divinyl protochlorophyllide a + NADPH + H(+)</text>
        <dbReference type="Rhea" id="RHEA:48884"/>
        <dbReference type="ChEBI" id="CHEBI:15378"/>
        <dbReference type="ChEBI" id="CHEBI:57783"/>
        <dbReference type="ChEBI" id="CHEBI:58349"/>
        <dbReference type="ChEBI" id="CHEBI:58632"/>
        <dbReference type="ChEBI" id="CHEBI:83350"/>
        <dbReference type="EC" id="1.3.1.75"/>
    </reaction>
</comment>
<dbReference type="InterPro" id="IPR036291">
    <property type="entry name" value="NAD(P)-bd_dom_sf"/>
</dbReference>
<evidence type="ECO:0000256" key="2">
    <source>
        <dbReference type="ARBA" id="ARBA00022857"/>
    </source>
</evidence>
<evidence type="ECO:0000313" key="11">
    <source>
        <dbReference type="Proteomes" id="UP000029640"/>
    </source>
</evidence>
<evidence type="ECO:0000256" key="4">
    <source>
        <dbReference type="ARBA" id="ARBA00023002"/>
    </source>
</evidence>